<organism evidence="3 4">
    <name type="scientific">Trichonephila clavata</name>
    <name type="common">Joro spider</name>
    <name type="synonym">Nephila clavata</name>
    <dbReference type="NCBI Taxonomy" id="2740835"/>
    <lineage>
        <taxon>Eukaryota</taxon>
        <taxon>Metazoa</taxon>
        <taxon>Ecdysozoa</taxon>
        <taxon>Arthropoda</taxon>
        <taxon>Chelicerata</taxon>
        <taxon>Arachnida</taxon>
        <taxon>Araneae</taxon>
        <taxon>Araneomorphae</taxon>
        <taxon>Entelegynae</taxon>
        <taxon>Araneoidea</taxon>
        <taxon>Nephilidae</taxon>
        <taxon>Trichonephila</taxon>
    </lineage>
</organism>
<feature type="compositionally biased region" description="Polar residues" evidence="1">
    <location>
        <begin position="272"/>
        <end position="285"/>
    </location>
</feature>
<dbReference type="InterPro" id="IPR006643">
    <property type="entry name" value="Zasp-like_motif"/>
</dbReference>
<keyword evidence="4" id="KW-1185">Reference proteome</keyword>
<name>A0A8X6G6T9_TRICU</name>
<feature type="region of interest" description="Disordered" evidence="1">
    <location>
        <begin position="168"/>
        <end position="206"/>
    </location>
</feature>
<feature type="compositionally biased region" description="Pro residues" evidence="1">
    <location>
        <begin position="187"/>
        <end position="199"/>
    </location>
</feature>
<feature type="region of interest" description="Disordered" evidence="1">
    <location>
        <begin position="514"/>
        <end position="549"/>
    </location>
</feature>
<proteinExistence type="predicted"/>
<evidence type="ECO:0000313" key="4">
    <source>
        <dbReference type="Proteomes" id="UP000887116"/>
    </source>
</evidence>
<dbReference type="SUPFAM" id="SSF50156">
    <property type="entry name" value="PDZ domain-like"/>
    <property type="match status" value="1"/>
</dbReference>
<sequence>MAFQRPFLISLKRSDSSNRWGFGINGGKDYGETIRVQSVIDDSLAEKSGLREGDEIIQVGRVNVQDLTLGQVHELLARCGNKIEMFIVREDLLSPRKGKEPPVVKAVVHNPYNSPLSLYSTENIAETLAKQTEVLTEGQISGDEEGPESLSFKQKSAVFQLLEEQAKQDSGPYVKSAQNTQVRKPKTAPPPPPPKPKPPSNEQYYNGYDSHQQVQQNQQRSSRVEYQTTQEVVNQYQYQQEKPIQYQQTTVYQTSSHQRSPGYQSPLRENYQEPSYQTSVSGYQHYQNQQPQATNYQQTYQKSTYQQQTQGYQSPTVKQQHPGYQSPTTTTYQQLNQVNYQQNQNYQTRGSDHQQTQQPPSYQQTQQQTQKQTNYQQNQQQTNYQQNQQATRQQVNYQQNQQSSQQASYQQPTQQQTNYQKSQQTNVQQQKASQSPTAVSKAEFKIGPPPPPRGASTKHQQQDSNMAAIYKQQYEQHLQKQYEQQQLLMNNHVDESMVPKAHIIEEDIFEHNSSSGTPITYKAPPAAPPKPNWPPPPSQDAFRSPMPDSPRIEGAQTVASAWPPKKSSAVDLPKTGFNTQAIRETGGGRRCVWPPPSDEFHSGRNTPQSPITGRRIQWNPSPSPPLLRKTISPARRKDINWPPAAPTAYMNGKENFHRGSPKTTRKASWSALCSSTGEADGSQCEGHADLTATANGLLLSSSQSYCSFELYTFSSL</sequence>
<dbReference type="SMART" id="SM00735">
    <property type="entry name" value="ZM"/>
    <property type="match status" value="1"/>
</dbReference>
<reference evidence="3" key="1">
    <citation type="submission" date="2020-07" db="EMBL/GenBank/DDBJ databases">
        <title>Multicomponent nature underlies the extraordinary mechanical properties of spider dragline silk.</title>
        <authorList>
            <person name="Kono N."/>
            <person name="Nakamura H."/>
            <person name="Mori M."/>
            <person name="Yoshida Y."/>
            <person name="Ohtoshi R."/>
            <person name="Malay A.D."/>
            <person name="Moran D.A.P."/>
            <person name="Tomita M."/>
            <person name="Numata K."/>
            <person name="Arakawa K."/>
        </authorList>
    </citation>
    <scope>NUCLEOTIDE SEQUENCE</scope>
</reference>
<dbReference type="SMART" id="SM00228">
    <property type="entry name" value="PDZ"/>
    <property type="match status" value="1"/>
</dbReference>
<dbReference type="OrthoDB" id="44841at2759"/>
<feature type="region of interest" description="Disordered" evidence="1">
    <location>
        <begin position="249"/>
        <end position="329"/>
    </location>
</feature>
<dbReference type="InterPro" id="IPR001478">
    <property type="entry name" value="PDZ"/>
</dbReference>
<feature type="region of interest" description="Disordered" evidence="1">
    <location>
        <begin position="586"/>
        <end position="624"/>
    </location>
</feature>
<gene>
    <name evidence="3" type="primary">AVEN_190215_1</name>
    <name evidence="3" type="ORF">TNCT_557531</name>
</gene>
<dbReference type="Gene3D" id="2.30.42.10">
    <property type="match status" value="1"/>
</dbReference>
<dbReference type="EMBL" id="BMAO01034682">
    <property type="protein sequence ID" value="GFQ98230.1"/>
    <property type="molecule type" value="Genomic_DNA"/>
</dbReference>
<evidence type="ECO:0000259" key="2">
    <source>
        <dbReference type="PROSITE" id="PS50106"/>
    </source>
</evidence>
<dbReference type="PROSITE" id="PS50106">
    <property type="entry name" value="PDZ"/>
    <property type="match status" value="1"/>
</dbReference>
<dbReference type="AlphaFoldDB" id="A0A8X6G6T9"/>
<protein>
    <submittedName>
        <fullName evidence="3">PDZ domain-containing protein</fullName>
    </submittedName>
</protein>
<dbReference type="Proteomes" id="UP000887116">
    <property type="component" value="Unassembled WGS sequence"/>
</dbReference>
<feature type="region of interest" description="Disordered" evidence="1">
    <location>
        <begin position="637"/>
        <end position="663"/>
    </location>
</feature>
<feature type="region of interest" description="Disordered" evidence="1">
    <location>
        <begin position="345"/>
        <end position="463"/>
    </location>
</feature>
<dbReference type="InterPro" id="IPR036034">
    <property type="entry name" value="PDZ_sf"/>
</dbReference>
<feature type="compositionally biased region" description="Pro residues" evidence="1">
    <location>
        <begin position="525"/>
        <end position="538"/>
    </location>
</feature>
<comment type="caution">
    <text evidence="3">The sequence shown here is derived from an EMBL/GenBank/DDBJ whole genome shotgun (WGS) entry which is preliminary data.</text>
</comment>
<accession>A0A8X6G6T9</accession>
<evidence type="ECO:0000313" key="3">
    <source>
        <dbReference type="EMBL" id="GFQ98230.1"/>
    </source>
</evidence>
<feature type="compositionally biased region" description="Polar residues" evidence="1">
    <location>
        <begin position="314"/>
        <end position="327"/>
    </location>
</feature>
<feature type="compositionally biased region" description="Low complexity" evidence="1">
    <location>
        <begin position="249"/>
        <end position="258"/>
    </location>
</feature>
<feature type="domain" description="PDZ" evidence="2">
    <location>
        <begin position="8"/>
        <end position="91"/>
    </location>
</feature>
<evidence type="ECO:0000256" key="1">
    <source>
        <dbReference type="SAM" id="MobiDB-lite"/>
    </source>
</evidence>
<dbReference type="Pfam" id="PF00595">
    <property type="entry name" value="PDZ"/>
    <property type="match status" value="1"/>
</dbReference>
<feature type="compositionally biased region" description="Low complexity" evidence="1">
    <location>
        <begin position="345"/>
        <end position="435"/>
    </location>
</feature>
<feature type="compositionally biased region" description="Low complexity" evidence="1">
    <location>
        <begin position="286"/>
        <end position="313"/>
    </location>
</feature>